<evidence type="ECO:0000256" key="4">
    <source>
        <dbReference type="ARBA" id="ARBA00022833"/>
    </source>
</evidence>
<feature type="domain" description="Polycomb protein VEFS-Box" evidence="7">
    <location>
        <begin position="417"/>
        <end position="528"/>
    </location>
</feature>
<reference evidence="8 9" key="1">
    <citation type="submission" date="2018-08" db="EMBL/GenBank/DDBJ databases">
        <title>Genome and evolution of the arbuscular mycorrhizal fungus Diversispora epigaea (formerly Glomus versiforme) and its bacterial endosymbionts.</title>
        <authorList>
            <person name="Sun X."/>
            <person name="Fei Z."/>
            <person name="Harrison M."/>
        </authorList>
    </citation>
    <scope>NUCLEOTIDE SEQUENCE [LARGE SCALE GENOMIC DNA]</scope>
    <source>
        <strain evidence="8 9">IT104</strain>
    </source>
</reference>
<sequence length="544" mass="63627">MVNKAIRNIVDQNRVSSLCRETFTGPTCLYHWLNTKRPARFLRRNLFYMQKPRKKQTKKQKAAQKRRRITLDELFKRREKEEQSLSTSRTRRSLELTFEGLVVYAKIIPEVEIRLALECEITLYKVKRDHSKKRKLNNGHYDTCDYKQIYRSCIPLAYGTDGCFAKDLRTIHPYTTSFEEIGDPIPDIILNFRIYALNCQAWPPLATFSANQKGLGNEHSKLNVVRNVGDCIDIRRFLCGQLCVVEGEGGKFVNDGQYDINLKLAREQGSIIPSDWKLRFSLNWDCKMHLPLRPIDSKPFIVFNTSRDDSPVSYIFRVADCELTQTVRGFRCPWCSFIHFKDSKCLMYHLQNNHVHLKFRTKNGKQLPSDRIIIVTSNEDFSEFDYFLIDKRDGSWTVKPFIYPLKNYIVPPLAISSLPTSNFYHSHTFMPFKEGDTDSEDEICTHWLEQLNDETLDELSDVSDKEKQMMKIWNRFIEPKKGLADRNLSIVCVEFAKSRAHQIVDLNLRNEFAFHLLNILEFQIIDSACVTKCLGFVDKVIKKH</sequence>
<protein>
    <recommendedName>
        <fullName evidence="7">Polycomb protein VEFS-Box domain-containing protein</fullName>
    </recommendedName>
</protein>
<dbReference type="PANTHER" id="PTHR22597">
    <property type="entry name" value="POLYCOMB GROUP PROTEIN"/>
    <property type="match status" value="1"/>
</dbReference>
<dbReference type="CDD" id="cd21553">
    <property type="entry name" value="VEFS-box_EMF2-like"/>
    <property type="match status" value="1"/>
</dbReference>
<dbReference type="Pfam" id="PF09733">
    <property type="entry name" value="VEFS-Box"/>
    <property type="match status" value="1"/>
</dbReference>
<gene>
    <name evidence="8" type="ORF">Glove_112g25</name>
</gene>
<evidence type="ECO:0000256" key="3">
    <source>
        <dbReference type="ARBA" id="ARBA00022771"/>
    </source>
</evidence>
<dbReference type="GO" id="GO:0008270">
    <property type="term" value="F:zinc ion binding"/>
    <property type="evidence" value="ECO:0007669"/>
    <property type="project" value="UniProtKB-KW"/>
</dbReference>
<dbReference type="GO" id="GO:0005634">
    <property type="term" value="C:nucleus"/>
    <property type="evidence" value="ECO:0007669"/>
    <property type="project" value="UniProtKB-ARBA"/>
</dbReference>
<dbReference type="OrthoDB" id="166746at2759"/>
<evidence type="ECO:0000256" key="1">
    <source>
        <dbReference type="ARBA" id="ARBA00007416"/>
    </source>
</evidence>
<evidence type="ECO:0000259" key="7">
    <source>
        <dbReference type="Pfam" id="PF09733"/>
    </source>
</evidence>
<keyword evidence="2" id="KW-0479">Metal-binding</keyword>
<proteinExistence type="inferred from homology"/>
<dbReference type="AlphaFoldDB" id="A0A397J202"/>
<accession>A0A397J202</accession>
<name>A0A397J202_9GLOM</name>
<dbReference type="PANTHER" id="PTHR22597:SF0">
    <property type="entry name" value="POLYCOMB PROTEIN SUZ12"/>
    <property type="match status" value="1"/>
</dbReference>
<evidence type="ECO:0000313" key="9">
    <source>
        <dbReference type="Proteomes" id="UP000266861"/>
    </source>
</evidence>
<organism evidence="8 9">
    <name type="scientific">Diversispora epigaea</name>
    <dbReference type="NCBI Taxonomy" id="1348612"/>
    <lineage>
        <taxon>Eukaryota</taxon>
        <taxon>Fungi</taxon>
        <taxon>Fungi incertae sedis</taxon>
        <taxon>Mucoromycota</taxon>
        <taxon>Glomeromycotina</taxon>
        <taxon>Glomeromycetes</taxon>
        <taxon>Diversisporales</taxon>
        <taxon>Diversisporaceae</taxon>
        <taxon>Diversispora</taxon>
    </lineage>
</organism>
<evidence type="ECO:0000256" key="6">
    <source>
        <dbReference type="ARBA" id="ARBA00023163"/>
    </source>
</evidence>
<keyword evidence="4" id="KW-0862">Zinc</keyword>
<keyword evidence="9" id="KW-1185">Reference proteome</keyword>
<dbReference type="STRING" id="1348612.A0A397J202"/>
<evidence type="ECO:0000313" key="8">
    <source>
        <dbReference type="EMBL" id="RHZ82201.1"/>
    </source>
</evidence>
<keyword evidence="5" id="KW-0805">Transcription regulation</keyword>
<dbReference type="InterPro" id="IPR019135">
    <property type="entry name" value="Polycomb_protein_VEFS-Box"/>
</dbReference>
<evidence type="ECO:0000256" key="5">
    <source>
        <dbReference type="ARBA" id="ARBA00023015"/>
    </source>
</evidence>
<dbReference type="Proteomes" id="UP000266861">
    <property type="component" value="Unassembled WGS sequence"/>
</dbReference>
<comment type="caution">
    <text evidence="8">The sequence shown here is derived from an EMBL/GenBank/DDBJ whole genome shotgun (WGS) entry which is preliminary data.</text>
</comment>
<dbReference type="EMBL" id="PQFF01000104">
    <property type="protein sequence ID" value="RHZ82201.1"/>
    <property type="molecule type" value="Genomic_DNA"/>
</dbReference>
<evidence type="ECO:0000256" key="2">
    <source>
        <dbReference type="ARBA" id="ARBA00022723"/>
    </source>
</evidence>
<dbReference type="GO" id="GO:0031490">
    <property type="term" value="F:chromatin DNA binding"/>
    <property type="evidence" value="ECO:0007669"/>
    <property type="project" value="TreeGrafter"/>
</dbReference>
<keyword evidence="3" id="KW-0863">Zinc-finger</keyword>
<keyword evidence="6" id="KW-0804">Transcription</keyword>
<comment type="similarity">
    <text evidence="1">Belongs to the VEFS (VRN2-EMF2-FIS2-SU(Z)12) family.</text>
</comment>